<comment type="cofactor">
    <cofactor evidence="9">
        <name>FAD</name>
        <dbReference type="ChEBI" id="CHEBI:57692"/>
    </cofactor>
    <text evidence="9">Binds 1 FAD per subunit.</text>
</comment>
<keyword evidence="9" id="KW-0520">NAD</keyword>
<gene>
    <name evidence="14" type="ORF">C9I57_02985</name>
</gene>
<evidence type="ECO:0000256" key="7">
    <source>
        <dbReference type="ARBA" id="ARBA00023284"/>
    </source>
</evidence>
<protein>
    <submittedName>
        <fullName evidence="14">FAD-containing oxidoreductase</fullName>
    </submittedName>
</protein>
<dbReference type="EMBL" id="PYUC01000001">
    <property type="protein sequence ID" value="PTB22734.1"/>
    <property type="molecule type" value="Genomic_DNA"/>
</dbReference>
<dbReference type="SUPFAM" id="SSF51905">
    <property type="entry name" value="FAD/NAD(P)-binding domain"/>
    <property type="match status" value="1"/>
</dbReference>
<feature type="domain" description="FAD/NAD(P)-binding" evidence="13">
    <location>
        <begin position="6"/>
        <end position="319"/>
    </location>
</feature>
<keyword evidence="2 11" id="KW-0285">Flavoprotein</keyword>
<dbReference type="SUPFAM" id="SSF55424">
    <property type="entry name" value="FAD/NAD-linked reductases, dimerisation (C-terminal) domain"/>
    <property type="match status" value="1"/>
</dbReference>
<keyword evidence="3 9" id="KW-0274">FAD</keyword>
<evidence type="ECO:0000256" key="5">
    <source>
        <dbReference type="ARBA" id="ARBA00023002"/>
    </source>
</evidence>
<comment type="caution">
    <text evidence="14">The sequence shown here is derived from an EMBL/GenBank/DDBJ whole genome shotgun (WGS) entry which is preliminary data.</text>
</comment>
<dbReference type="Gene3D" id="3.50.50.60">
    <property type="entry name" value="FAD/NAD(P)-binding domain"/>
    <property type="match status" value="2"/>
</dbReference>
<reference evidence="14 15" key="1">
    <citation type="submission" date="2018-03" db="EMBL/GenBank/DDBJ databases">
        <title>Whole genome analyses suggest that Burkholderia sensu lato contains two further novel genera in the rhizoxinica-symbiotica group Mycetohabitans gen. nov., and Trinickia gen. nov.: implications for the evolution of diazotrophy and nodulation in the Burkholderiaceae.</title>
        <authorList>
            <person name="Estrada De Los Santos P."/>
            <person name="Palmer M."/>
            <person name="Chavez-Ramirez B."/>
            <person name="Steenkamp E.T."/>
            <person name="Hirsch A.M."/>
            <person name="Manyaka P."/>
            <person name="Maluk M."/>
            <person name="Lafos M."/>
            <person name="Crook M."/>
            <person name="Gross E."/>
            <person name="Simon M.F."/>
            <person name="Bueno Dos Reis Junior F."/>
            <person name="Poole P.S."/>
            <person name="Venter S.N."/>
            <person name="James E.K."/>
        </authorList>
    </citation>
    <scope>NUCLEOTIDE SEQUENCE [LARGE SCALE GENOMIC DNA]</scope>
    <source>
        <strain evidence="14 15">JPY-366</strain>
    </source>
</reference>
<comment type="similarity">
    <text evidence="1 11">Belongs to the class-I pyridine nucleotide-disulfide oxidoreductase family.</text>
</comment>
<feature type="binding site" evidence="9">
    <location>
        <position position="200"/>
    </location>
    <ligand>
        <name>NAD(+)</name>
        <dbReference type="ChEBI" id="CHEBI:57540"/>
    </ligand>
</feature>
<feature type="binding site" evidence="9">
    <location>
        <position position="267"/>
    </location>
    <ligand>
        <name>NAD(+)</name>
        <dbReference type="ChEBI" id="CHEBI:57540"/>
    </ligand>
</feature>
<evidence type="ECO:0000256" key="11">
    <source>
        <dbReference type="RuleBase" id="RU003691"/>
    </source>
</evidence>
<evidence type="ECO:0000259" key="12">
    <source>
        <dbReference type="Pfam" id="PF02852"/>
    </source>
</evidence>
<dbReference type="AlphaFoldDB" id="A0A2T3Y1S6"/>
<dbReference type="Proteomes" id="UP000240638">
    <property type="component" value="Unassembled WGS sequence"/>
</dbReference>
<evidence type="ECO:0000313" key="15">
    <source>
        <dbReference type="Proteomes" id="UP000240638"/>
    </source>
</evidence>
<dbReference type="InterPro" id="IPR036188">
    <property type="entry name" value="FAD/NAD-bd_sf"/>
</dbReference>
<dbReference type="InterPro" id="IPR001100">
    <property type="entry name" value="Pyr_nuc-diS_OxRdtase"/>
</dbReference>
<evidence type="ECO:0000256" key="9">
    <source>
        <dbReference type="PIRSR" id="PIRSR000350-3"/>
    </source>
</evidence>
<evidence type="ECO:0000259" key="13">
    <source>
        <dbReference type="Pfam" id="PF07992"/>
    </source>
</evidence>
<feature type="domain" description="Pyridine nucleotide-disulphide oxidoreductase dimerisation" evidence="12">
    <location>
        <begin position="344"/>
        <end position="449"/>
    </location>
</feature>
<evidence type="ECO:0000313" key="14">
    <source>
        <dbReference type="EMBL" id="PTB22734.1"/>
    </source>
</evidence>
<feature type="active site" description="Proton acceptor" evidence="8">
    <location>
        <position position="441"/>
    </location>
</feature>
<evidence type="ECO:0000256" key="6">
    <source>
        <dbReference type="ARBA" id="ARBA00023157"/>
    </source>
</evidence>
<dbReference type="RefSeq" id="WP_107149118.1">
    <property type="nucleotide sequence ID" value="NZ_PYUC01000001.1"/>
</dbReference>
<feature type="binding site" evidence="9">
    <location>
        <begin position="177"/>
        <end position="184"/>
    </location>
    <ligand>
        <name>NAD(+)</name>
        <dbReference type="ChEBI" id="CHEBI:57540"/>
    </ligand>
</feature>
<organism evidence="14 15">
    <name type="scientific">Trinickia symbiotica</name>
    <dbReference type="NCBI Taxonomy" id="863227"/>
    <lineage>
        <taxon>Bacteria</taxon>
        <taxon>Pseudomonadati</taxon>
        <taxon>Pseudomonadota</taxon>
        <taxon>Betaproteobacteria</taxon>
        <taxon>Burkholderiales</taxon>
        <taxon>Burkholderiaceae</taxon>
        <taxon>Trinickia</taxon>
    </lineage>
</organism>
<dbReference type="Gene3D" id="3.30.390.30">
    <property type="match status" value="1"/>
</dbReference>
<feature type="binding site" evidence="9">
    <location>
        <position position="308"/>
    </location>
    <ligand>
        <name>FAD</name>
        <dbReference type="ChEBI" id="CHEBI:57692"/>
    </ligand>
</feature>
<dbReference type="PRINTS" id="PR00411">
    <property type="entry name" value="PNDRDTASEI"/>
</dbReference>
<proteinExistence type="inferred from homology"/>
<evidence type="ECO:0000256" key="10">
    <source>
        <dbReference type="PIRSR" id="PIRSR000350-4"/>
    </source>
</evidence>
<keyword evidence="4" id="KW-0521">NADP</keyword>
<evidence type="ECO:0000256" key="4">
    <source>
        <dbReference type="ARBA" id="ARBA00022857"/>
    </source>
</evidence>
<dbReference type="GO" id="GO:0003955">
    <property type="term" value="F:NAD(P)H dehydrogenase (quinone) activity"/>
    <property type="evidence" value="ECO:0007669"/>
    <property type="project" value="TreeGrafter"/>
</dbReference>
<dbReference type="InterPro" id="IPR004099">
    <property type="entry name" value="Pyr_nucl-diS_OxRdtase_dimer"/>
</dbReference>
<name>A0A2T3Y1S6_9BURK</name>
<sequence>MTTQFDAIIIGTGQAGPALAARLSSAGMQVAIVERNLFGGTCVNTGCIPTKALVASAYAAHLARRASDYGVTIGGAVEVDMKRVKARKDEISGRSRKGVERWLKGLARCTVIDGHARFESADTVRVNDELLTAKRIFINVGTRPFIPPMRGLDQVDYLTNSTMMDLDFLPEHLIVVGGSYTGLEFAQMYRRFGSAVTVVEKGARLISREDEDVSKAVEEILRNDGVGIETHAECMAAEKRGNGIAVNLDCKDGTREVVGSHLLLAVGRTPNTDDLGLERAGIEVNERGYITVDDQLNTSVPGVWALGDCNGRGAFTHTSYNDYEIVASNLLEGENRSVRDRIVAYGLYVDPPLGRAGMTENQVRDAGRNALVGIRPMTRVGRAVEKGETQGFMKVTVDADTKEILGAAILGVGGDEAIHCLLDAMYAKAPYTVVQRAVHIHPTVCELLPTLLGDLKPMSEAPADRSED</sequence>
<keyword evidence="9" id="KW-0547">Nucleotide-binding</keyword>
<evidence type="ECO:0000256" key="1">
    <source>
        <dbReference type="ARBA" id="ARBA00007532"/>
    </source>
</evidence>
<dbReference type="PANTHER" id="PTHR43014">
    <property type="entry name" value="MERCURIC REDUCTASE"/>
    <property type="match status" value="1"/>
</dbReference>
<dbReference type="PRINTS" id="PR00368">
    <property type="entry name" value="FADPNR"/>
</dbReference>
<dbReference type="PIRSF" id="PIRSF000350">
    <property type="entry name" value="Mercury_reductase_MerA"/>
    <property type="match status" value="1"/>
</dbReference>
<dbReference type="InterPro" id="IPR012999">
    <property type="entry name" value="Pyr_OxRdtase_I_AS"/>
</dbReference>
<feature type="disulfide bond" description="Redox-active" evidence="10">
    <location>
        <begin position="42"/>
        <end position="47"/>
    </location>
</feature>
<dbReference type="InterPro" id="IPR016156">
    <property type="entry name" value="FAD/NAD-linked_Rdtase_dimer_sf"/>
</dbReference>
<keyword evidence="6" id="KW-1015">Disulfide bond</keyword>
<accession>A0A2T3Y1S6</accession>
<dbReference type="NCBIfam" id="NF004992">
    <property type="entry name" value="PRK06370.1-4"/>
    <property type="match status" value="1"/>
</dbReference>
<feature type="binding site" evidence="9">
    <location>
        <position position="51"/>
    </location>
    <ligand>
        <name>FAD</name>
        <dbReference type="ChEBI" id="CHEBI:57692"/>
    </ligand>
</feature>
<dbReference type="GO" id="GO:0050660">
    <property type="term" value="F:flavin adenine dinucleotide binding"/>
    <property type="evidence" value="ECO:0007669"/>
    <property type="project" value="TreeGrafter"/>
</dbReference>
<dbReference type="Pfam" id="PF02852">
    <property type="entry name" value="Pyr_redox_dim"/>
    <property type="match status" value="1"/>
</dbReference>
<dbReference type="GO" id="GO:0016668">
    <property type="term" value="F:oxidoreductase activity, acting on a sulfur group of donors, NAD(P) as acceptor"/>
    <property type="evidence" value="ECO:0007669"/>
    <property type="project" value="InterPro"/>
</dbReference>
<evidence type="ECO:0000256" key="8">
    <source>
        <dbReference type="PIRSR" id="PIRSR000350-2"/>
    </source>
</evidence>
<dbReference type="PROSITE" id="PS00076">
    <property type="entry name" value="PYRIDINE_REDOX_1"/>
    <property type="match status" value="1"/>
</dbReference>
<evidence type="ECO:0000256" key="3">
    <source>
        <dbReference type="ARBA" id="ARBA00022827"/>
    </source>
</evidence>
<dbReference type="PANTHER" id="PTHR43014:SF2">
    <property type="entry name" value="MERCURIC REDUCTASE"/>
    <property type="match status" value="1"/>
</dbReference>
<evidence type="ECO:0000256" key="2">
    <source>
        <dbReference type="ARBA" id="ARBA00022630"/>
    </source>
</evidence>
<keyword evidence="7 11" id="KW-0676">Redox-active center</keyword>
<dbReference type="Pfam" id="PF07992">
    <property type="entry name" value="Pyr_redox_2"/>
    <property type="match status" value="1"/>
</dbReference>
<keyword evidence="5 11" id="KW-0560">Oxidoreductase</keyword>
<dbReference type="InterPro" id="IPR023753">
    <property type="entry name" value="FAD/NAD-binding_dom"/>
</dbReference>